<reference evidence="8 9" key="2">
    <citation type="journal article" date="2015" name="Biomed. Res. Int.">
        <title>Effects of Arsenite Resistance on the Growth and Functional Gene Expression of Leptospirillum ferriphilum and Acidithiobacillus thiooxidans in Pure Culture and Coculture.</title>
        <authorList>
            <person name="Jiang H."/>
            <person name="Liang Y."/>
            <person name="Yin H."/>
            <person name="Xiao Y."/>
            <person name="Guo X."/>
            <person name="Xu Y."/>
            <person name="Hu Q."/>
            <person name="Liu H."/>
            <person name="Liu X."/>
        </authorList>
    </citation>
    <scope>NUCLEOTIDE SEQUENCE [LARGE SCALE GENOMIC DNA]</scope>
    <source>
        <strain evidence="8 9">YSK</strain>
    </source>
</reference>
<feature type="transmembrane region" description="Helical" evidence="6">
    <location>
        <begin position="336"/>
        <end position="357"/>
    </location>
</feature>
<feature type="transmembrane region" description="Helical" evidence="6">
    <location>
        <begin position="463"/>
        <end position="485"/>
    </location>
</feature>
<feature type="transmembrane region" description="Helical" evidence="6">
    <location>
        <begin position="207"/>
        <end position="224"/>
    </location>
</feature>
<evidence type="ECO:0000259" key="7">
    <source>
        <dbReference type="PROSITE" id="PS50850"/>
    </source>
</evidence>
<feature type="domain" description="Major facilitator superfamily (MFS) profile" evidence="7">
    <location>
        <begin position="20"/>
        <end position="487"/>
    </location>
</feature>
<accession>A0A059XTD5</accession>
<evidence type="ECO:0000256" key="4">
    <source>
        <dbReference type="ARBA" id="ARBA00022989"/>
    </source>
</evidence>
<keyword evidence="9" id="KW-1185">Reference proteome</keyword>
<dbReference type="InterPro" id="IPR020846">
    <property type="entry name" value="MFS_dom"/>
</dbReference>
<evidence type="ECO:0000256" key="5">
    <source>
        <dbReference type="ARBA" id="ARBA00023136"/>
    </source>
</evidence>
<dbReference type="Proteomes" id="UP000027059">
    <property type="component" value="Chromosome"/>
</dbReference>
<feature type="transmembrane region" description="Helical" evidence="6">
    <location>
        <begin position="309"/>
        <end position="329"/>
    </location>
</feature>
<evidence type="ECO:0000313" key="8">
    <source>
        <dbReference type="EMBL" id="AIA30093.1"/>
    </source>
</evidence>
<dbReference type="GO" id="GO:0016020">
    <property type="term" value="C:membrane"/>
    <property type="evidence" value="ECO:0007669"/>
    <property type="project" value="UniProtKB-SubCell"/>
</dbReference>
<comment type="subcellular location">
    <subcellularLocation>
        <location evidence="1">Membrane</location>
        <topology evidence="1">Multi-pass membrane protein</topology>
    </subcellularLocation>
</comment>
<dbReference type="EMBL" id="CP007243">
    <property type="protein sequence ID" value="AIA30093.1"/>
    <property type="molecule type" value="Genomic_DNA"/>
</dbReference>
<dbReference type="PANTHER" id="PTHR42718">
    <property type="entry name" value="MAJOR FACILITATOR SUPERFAMILY MULTIDRUG TRANSPORTER MFSC"/>
    <property type="match status" value="1"/>
</dbReference>
<dbReference type="RefSeq" id="WP_051613759.1">
    <property type="nucleotide sequence ID" value="NZ_CP007243.1"/>
</dbReference>
<dbReference type="GO" id="GO:0022857">
    <property type="term" value="F:transmembrane transporter activity"/>
    <property type="evidence" value="ECO:0007669"/>
    <property type="project" value="InterPro"/>
</dbReference>
<keyword evidence="5 6" id="KW-0472">Membrane</keyword>
<dbReference type="SUPFAM" id="SSF103473">
    <property type="entry name" value="MFS general substrate transporter"/>
    <property type="match status" value="2"/>
</dbReference>
<evidence type="ECO:0000313" key="9">
    <source>
        <dbReference type="Proteomes" id="UP000027059"/>
    </source>
</evidence>
<dbReference type="OrthoDB" id="9816041at2"/>
<dbReference type="InterPro" id="IPR011701">
    <property type="entry name" value="MFS"/>
</dbReference>
<organism evidence="8 9">
    <name type="scientific">Leptospirillum ferriphilum YSK</name>
    <dbReference type="NCBI Taxonomy" id="1441628"/>
    <lineage>
        <taxon>Bacteria</taxon>
        <taxon>Pseudomonadati</taxon>
        <taxon>Nitrospirota</taxon>
        <taxon>Nitrospiria</taxon>
        <taxon>Nitrospirales</taxon>
        <taxon>Nitrospiraceae</taxon>
        <taxon>Leptospirillum</taxon>
    </lineage>
</organism>
<feature type="transmembrane region" description="Helical" evidence="6">
    <location>
        <begin position="57"/>
        <end position="74"/>
    </location>
</feature>
<evidence type="ECO:0000256" key="6">
    <source>
        <dbReference type="SAM" id="Phobius"/>
    </source>
</evidence>
<dbReference type="InterPro" id="IPR005829">
    <property type="entry name" value="Sugar_transporter_CS"/>
</dbReference>
<protein>
    <submittedName>
        <fullName evidence="8">MFS transporter</fullName>
    </submittedName>
</protein>
<evidence type="ECO:0000256" key="1">
    <source>
        <dbReference type="ARBA" id="ARBA00004141"/>
    </source>
</evidence>
<feature type="transmembrane region" description="Helical" evidence="6">
    <location>
        <begin position="178"/>
        <end position="195"/>
    </location>
</feature>
<sequence>MPLILQAERFRDWFRSPWMVLVTVLLGTSMPLADTTSMNVGRFFIARALDSNSDETRWLTAGYSLFVAIGIPLSHRLRGFFSERTLYALATLVFMGGSVVSMFSHFMPSMMVGRALQGMSGGVLLPLSVALINESFPDPIRARGLTLFSLGNALAVSLGPTIGGYLVDYASWRWTMGIHLPIGFLTLILVHLSLADHPRPDPRRFDFPGWFLYAASAFFFMYAVMEGERFGWHSQIIFNSFIIFLGLFFLYFVRAARFSDPIFPPALFRYSGFVVLTAVNLLRSVSVFGRLYLLPLYLEIFYHFQAHQAGFLIMTGAMVELLIPVLASLFPPSFHFPWLSISLGAFLIGLSSVAYLNLPGNAFSIPETVLPNLVFGVGMAMVQVSLAPLVRNTLPESLQRVGNVFQLAVMFLGGMIGTILGRHLLDNVAPVFFIQVPFHTHLHTLSQGVSHLSRLSSEYAYNIAFWIMGLIGLGASGIAMAWILFDVFPGRFVLLTGTGGEFRGMREKYGVGNEMNKGENEPEI</sequence>
<keyword evidence="3 6" id="KW-0812">Transmembrane</keyword>
<dbReference type="PROSITE" id="PS50850">
    <property type="entry name" value="MFS"/>
    <property type="match status" value="1"/>
</dbReference>
<feature type="transmembrane region" description="Helical" evidence="6">
    <location>
        <begin position="236"/>
        <end position="255"/>
    </location>
</feature>
<dbReference type="Gene3D" id="1.20.1250.20">
    <property type="entry name" value="MFS general substrate transporter like domains"/>
    <property type="match status" value="1"/>
</dbReference>
<evidence type="ECO:0000256" key="2">
    <source>
        <dbReference type="ARBA" id="ARBA00022448"/>
    </source>
</evidence>
<reference evidence="9" key="1">
    <citation type="submission" date="2014-02" db="EMBL/GenBank/DDBJ databases">
        <title>Complete genome sequence and comparative genomic analysis of the nitrogen-fixing bacterium Leptospirillum ferriphilum YSK.</title>
        <authorList>
            <person name="Guo X."/>
            <person name="Yin H."/>
            <person name="Liang Y."/>
            <person name="Hu Q."/>
            <person name="Ma L."/>
            <person name="Xiao Y."/>
            <person name="Zhang X."/>
            <person name="Qiu G."/>
            <person name="Liu X."/>
        </authorList>
    </citation>
    <scope>NUCLEOTIDE SEQUENCE [LARGE SCALE GENOMIC DNA]</scope>
    <source>
        <strain evidence="9">YSK</strain>
    </source>
</reference>
<keyword evidence="4 6" id="KW-1133">Transmembrane helix</keyword>
<name>A0A059XTD5_9BACT</name>
<feature type="transmembrane region" description="Helical" evidence="6">
    <location>
        <begin position="401"/>
        <end position="420"/>
    </location>
</feature>
<feature type="transmembrane region" description="Helical" evidence="6">
    <location>
        <begin position="86"/>
        <end position="106"/>
    </location>
</feature>
<feature type="transmembrane region" description="Helical" evidence="6">
    <location>
        <begin position="112"/>
        <end position="132"/>
    </location>
</feature>
<feature type="transmembrane region" description="Helical" evidence="6">
    <location>
        <begin position="369"/>
        <end position="389"/>
    </location>
</feature>
<dbReference type="Pfam" id="PF07690">
    <property type="entry name" value="MFS_1"/>
    <property type="match status" value="1"/>
</dbReference>
<proteinExistence type="predicted"/>
<evidence type="ECO:0000256" key="3">
    <source>
        <dbReference type="ARBA" id="ARBA00022692"/>
    </source>
</evidence>
<dbReference type="InterPro" id="IPR036259">
    <property type="entry name" value="MFS_trans_sf"/>
</dbReference>
<dbReference type="PANTHER" id="PTHR42718:SF9">
    <property type="entry name" value="MAJOR FACILITATOR SUPERFAMILY MULTIDRUG TRANSPORTER MFSC"/>
    <property type="match status" value="1"/>
</dbReference>
<dbReference type="HOGENOM" id="CLU_000960_28_0_0"/>
<dbReference type="PROSITE" id="PS00217">
    <property type="entry name" value="SUGAR_TRANSPORT_2"/>
    <property type="match status" value="1"/>
</dbReference>
<feature type="transmembrane region" description="Helical" evidence="6">
    <location>
        <begin position="267"/>
        <end position="289"/>
    </location>
</feature>
<gene>
    <name evidence="8" type="ORF">Y981_02550</name>
</gene>
<dbReference type="KEGG" id="lfp:Y981_02550"/>
<keyword evidence="2" id="KW-0813">Transport</keyword>
<dbReference type="AlphaFoldDB" id="A0A059XTD5"/>
<feature type="transmembrane region" description="Helical" evidence="6">
    <location>
        <begin position="144"/>
        <end position="166"/>
    </location>
</feature>